<dbReference type="Pfam" id="PF00545">
    <property type="entry name" value="Ribonuclease"/>
    <property type="match status" value="1"/>
</dbReference>
<comment type="caution">
    <text evidence="11">The sequence shown here is derived from an EMBL/GenBank/DDBJ whole genome shotgun (WGS) entry which is preliminary data.</text>
</comment>
<organism evidence="11 12">
    <name type="scientific">Purpureocillium lilacinum</name>
    <name type="common">Paecilomyces lilacinus</name>
    <dbReference type="NCBI Taxonomy" id="33203"/>
    <lineage>
        <taxon>Eukaryota</taxon>
        <taxon>Fungi</taxon>
        <taxon>Dikarya</taxon>
        <taxon>Ascomycota</taxon>
        <taxon>Pezizomycotina</taxon>
        <taxon>Sordariomycetes</taxon>
        <taxon>Hypocreomycetidae</taxon>
        <taxon>Hypocreales</taxon>
        <taxon>Ophiocordycipitaceae</taxon>
        <taxon>Purpureocillium</taxon>
    </lineage>
</organism>
<dbReference type="InterPro" id="IPR000026">
    <property type="entry name" value="N1-like"/>
</dbReference>
<evidence type="ECO:0000313" key="11">
    <source>
        <dbReference type="EMBL" id="OAQ92102.1"/>
    </source>
</evidence>
<dbReference type="SUPFAM" id="SSF53933">
    <property type="entry name" value="Microbial ribonucleases"/>
    <property type="match status" value="1"/>
</dbReference>
<evidence type="ECO:0000256" key="2">
    <source>
        <dbReference type="ARBA" id="ARBA00012549"/>
    </source>
</evidence>
<dbReference type="GO" id="GO:0046589">
    <property type="term" value="F:ribonuclease T1 activity"/>
    <property type="evidence" value="ECO:0007669"/>
    <property type="project" value="UniProtKB-EC"/>
</dbReference>
<keyword evidence="3" id="KW-0540">Nuclease</keyword>
<dbReference type="EMBL" id="LSBI01000003">
    <property type="protein sequence ID" value="OAQ92102.1"/>
    <property type="molecule type" value="Genomic_DNA"/>
</dbReference>
<dbReference type="InterPro" id="IPR048269">
    <property type="entry name" value="RNase_U2"/>
</dbReference>
<feature type="signal peptide" evidence="10">
    <location>
        <begin position="1"/>
        <end position="19"/>
    </location>
</feature>
<dbReference type="AlphaFoldDB" id="A0A179HQH0"/>
<dbReference type="OMA" id="ACAYTCG"/>
<evidence type="ECO:0000256" key="8">
    <source>
        <dbReference type="ARBA" id="ARBA00023239"/>
    </source>
</evidence>
<gene>
    <name evidence="11" type="ORF">VFPFJ_03842</name>
</gene>
<dbReference type="Proteomes" id="UP000078340">
    <property type="component" value="Unassembled WGS sequence"/>
</dbReference>
<evidence type="ECO:0000256" key="4">
    <source>
        <dbReference type="ARBA" id="ARBA00022729"/>
    </source>
</evidence>
<keyword evidence="8" id="KW-0456">Lyase</keyword>
<dbReference type="EC" id="4.6.1.24" evidence="2"/>
<dbReference type="PANTHER" id="PTHR42104">
    <property type="entry name" value="EXTRACELLULAR GUANYL-SPECIFIC RIBONUCLEASE RNTA (AFU_ORTHOLOGUE AFUA_4G03230)"/>
    <property type="match status" value="1"/>
</dbReference>
<evidence type="ECO:0000313" key="12">
    <source>
        <dbReference type="Proteomes" id="UP000078340"/>
    </source>
</evidence>
<dbReference type="InterPro" id="IPR016191">
    <property type="entry name" value="Ribonuclease/ribotoxin"/>
</dbReference>
<dbReference type="Gene3D" id="3.10.450.30">
    <property type="entry name" value="Microbial ribonucleases"/>
    <property type="match status" value="1"/>
</dbReference>
<dbReference type="GO" id="GO:0016787">
    <property type="term" value="F:hydrolase activity"/>
    <property type="evidence" value="ECO:0007669"/>
    <property type="project" value="UniProtKB-KW"/>
</dbReference>
<evidence type="ECO:0000256" key="5">
    <source>
        <dbReference type="ARBA" id="ARBA00022759"/>
    </source>
</evidence>
<comment type="catalytic activity">
    <reaction evidence="9">
        <text>[RNA] containing guanosine + H2O = an [RNA fragment]-3'-guanosine-3'-phosphate + a 5'-hydroxy-ribonucleotide-3'-[RNA fragment].</text>
        <dbReference type="EC" id="4.6.1.24"/>
    </reaction>
</comment>
<proteinExistence type="inferred from homology"/>
<keyword evidence="6" id="KW-0378">Hydrolase</keyword>
<sequence>MQLTLGPLSLVALISALPAEPVARAGTRCGYTWYYDSAVDAASSVACSYVRRGRGTGNYPHQYKNYEHFQFPGTVPPYYEFPLLASGRIYVHGMAAGPDRVIIAYNHRTRFCQPAGQITHTGANGNHFVACSGTS</sequence>
<keyword evidence="5" id="KW-0255">Endonuclease</keyword>
<keyword evidence="4 10" id="KW-0732">Signal</keyword>
<evidence type="ECO:0000256" key="3">
    <source>
        <dbReference type="ARBA" id="ARBA00022722"/>
    </source>
</evidence>
<evidence type="ECO:0000256" key="10">
    <source>
        <dbReference type="SAM" id="SignalP"/>
    </source>
</evidence>
<dbReference type="PIRSF" id="PIRSF037430">
    <property type="entry name" value="RNase_U2"/>
    <property type="match status" value="1"/>
</dbReference>
<keyword evidence="7" id="KW-1015">Disulfide bond</keyword>
<reference evidence="11 12" key="1">
    <citation type="submission" date="2016-02" db="EMBL/GenBank/DDBJ databases">
        <title>Biosynthesis of antibiotic leucinostatins and their inhibition on Phytophthora in bio-control Purpureocillium lilacinum.</title>
        <authorList>
            <person name="Wang G."/>
            <person name="Liu Z."/>
            <person name="Lin R."/>
            <person name="Li E."/>
            <person name="Mao Z."/>
            <person name="Ling J."/>
            <person name="Yin W."/>
            <person name="Xie B."/>
        </authorList>
    </citation>
    <scope>NUCLEOTIDE SEQUENCE [LARGE SCALE GENOMIC DNA]</scope>
    <source>
        <strain evidence="11">PLFJ-1</strain>
    </source>
</reference>
<evidence type="ECO:0000256" key="6">
    <source>
        <dbReference type="ARBA" id="ARBA00022801"/>
    </source>
</evidence>
<feature type="chain" id="PRO_5008103819" description="ribonuclease T1" evidence="10">
    <location>
        <begin position="20"/>
        <end position="135"/>
    </location>
</feature>
<comment type="similarity">
    <text evidence="1">Belongs to the ribonuclease N1/T1 family.</text>
</comment>
<accession>A0A179HQH0</accession>
<name>A0A179HQH0_PURLI</name>
<dbReference type="PANTHER" id="PTHR42104:SF1">
    <property type="entry name" value="EXTRACELLULAR GUANYL-SPECIFIC RIBONUCLEASE RNTA (AFU_ORTHOLOGUE AFUA_4G03230)"/>
    <property type="match status" value="1"/>
</dbReference>
<evidence type="ECO:0000256" key="1">
    <source>
        <dbReference type="ARBA" id="ARBA00009006"/>
    </source>
</evidence>
<evidence type="ECO:0000256" key="7">
    <source>
        <dbReference type="ARBA" id="ARBA00023157"/>
    </source>
</evidence>
<dbReference type="GO" id="GO:0003723">
    <property type="term" value="F:RNA binding"/>
    <property type="evidence" value="ECO:0007669"/>
    <property type="project" value="InterPro"/>
</dbReference>
<evidence type="ECO:0000256" key="9">
    <source>
        <dbReference type="ARBA" id="ARBA00034015"/>
    </source>
</evidence>
<protein>
    <recommendedName>
        <fullName evidence="2">ribonuclease T1</fullName>
        <ecNumber evidence="2">4.6.1.24</ecNumber>
    </recommendedName>
</protein>